<name>A0AAV8XRQ6_9CUCU</name>
<comment type="similarity">
    <text evidence="2 9">Belongs to the G-protein coupled receptor 1 family.</text>
</comment>
<dbReference type="GO" id="GO:0009755">
    <property type="term" value="P:hormone-mediated signaling pathway"/>
    <property type="evidence" value="ECO:0007669"/>
    <property type="project" value="TreeGrafter"/>
</dbReference>
<dbReference type="EMBL" id="JANEYF010002889">
    <property type="protein sequence ID" value="KAJ8941262.1"/>
    <property type="molecule type" value="Genomic_DNA"/>
</dbReference>
<dbReference type="PANTHER" id="PTHR24372:SF80">
    <property type="entry name" value="FI21465P1-RELATED"/>
    <property type="match status" value="1"/>
</dbReference>
<feature type="transmembrane region" description="Helical" evidence="10">
    <location>
        <begin position="182"/>
        <end position="204"/>
    </location>
</feature>
<evidence type="ECO:0000313" key="13">
    <source>
        <dbReference type="Proteomes" id="UP001162156"/>
    </source>
</evidence>
<dbReference type="InterPro" id="IPR008112">
    <property type="entry name" value="Relaxin_rcpt"/>
</dbReference>
<feature type="transmembrane region" description="Helical" evidence="10">
    <location>
        <begin position="233"/>
        <end position="258"/>
    </location>
</feature>
<evidence type="ECO:0000256" key="2">
    <source>
        <dbReference type="ARBA" id="ARBA00010663"/>
    </source>
</evidence>
<evidence type="ECO:0000256" key="4">
    <source>
        <dbReference type="ARBA" id="ARBA00022692"/>
    </source>
</evidence>
<dbReference type="GO" id="GO:0008528">
    <property type="term" value="F:G protein-coupled peptide receptor activity"/>
    <property type="evidence" value="ECO:0007669"/>
    <property type="project" value="TreeGrafter"/>
</dbReference>
<keyword evidence="6 10" id="KW-1133">Transmembrane helix</keyword>
<keyword evidence="3" id="KW-0433">Leucine-rich repeat</keyword>
<dbReference type="AlphaFoldDB" id="A0AAV8XRQ6"/>
<organism evidence="12 13">
    <name type="scientific">Rhamnusium bicolor</name>
    <dbReference type="NCBI Taxonomy" id="1586634"/>
    <lineage>
        <taxon>Eukaryota</taxon>
        <taxon>Metazoa</taxon>
        <taxon>Ecdysozoa</taxon>
        <taxon>Arthropoda</taxon>
        <taxon>Hexapoda</taxon>
        <taxon>Insecta</taxon>
        <taxon>Pterygota</taxon>
        <taxon>Neoptera</taxon>
        <taxon>Endopterygota</taxon>
        <taxon>Coleoptera</taxon>
        <taxon>Polyphaga</taxon>
        <taxon>Cucujiformia</taxon>
        <taxon>Chrysomeloidea</taxon>
        <taxon>Cerambycidae</taxon>
        <taxon>Lepturinae</taxon>
        <taxon>Rhagiini</taxon>
        <taxon>Rhamnusium</taxon>
    </lineage>
</organism>
<evidence type="ECO:0000259" key="11">
    <source>
        <dbReference type="PROSITE" id="PS50262"/>
    </source>
</evidence>
<gene>
    <name evidence="12" type="ORF">NQ314_010460</name>
</gene>
<evidence type="ECO:0000256" key="9">
    <source>
        <dbReference type="RuleBase" id="RU000688"/>
    </source>
</evidence>
<evidence type="ECO:0000256" key="3">
    <source>
        <dbReference type="ARBA" id="ARBA00022614"/>
    </source>
</evidence>
<evidence type="ECO:0000256" key="6">
    <source>
        <dbReference type="ARBA" id="ARBA00022989"/>
    </source>
</evidence>
<sequence>NIEEVEIKNIETSMFSSLENLESISFKKYSYCLYVSSVSKCRPLADGISSNNQLLYKPIFRYTNWVICFATCAGNIMVLFGRYIFQDENRVLSLIIKNLAVSDFLMSIYLLLIGIQDMRYRNIYYTEAQDWISSWGCTITGMIAMVSSEVSVLLLMFMSVDRFLVIVVPYGRYSPLTMREAIFALIFIWSLGFILAIFPAFSYLSTTRFYGVNGLCFPLHIDDPYLIGWEYSAVIFFGINATSLIIITFVYIGMFISIWRTRNATTLPAKDYQFAIRFFFIVLTDVTCWLPIITIKAAAFLGAKISDDLYGWLVVFILPINSALNPILYTFTTPKYRIQIIKKVPSLIKETTNSSKNNGKKKSVADPDDSELTYGNGGNFNSNVKIVVNKF</sequence>
<keyword evidence="9" id="KW-0675">Receptor</keyword>
<keyword evidence="5" id="KW-0677">Repeat</keyword>
<dbReference type="PRINTS" id="PR00237">
    <property type="entry name" value="GPCRRHODOPSN"/>
</dbReference>
<dbReference type="GO" id="GO:0007189">
    <property type="term" value="P:adenylate cyclase-activating G protein-coupled receptor signaling pathway"/>
    <property type="evidence" value="ECO:0007669"/>
    <property type="project" value="TreeGrafter"/>
</dbReference>
<dbReference type="FunFam" id="1.20.1070.10:FF:000023">
    <property type="entry name" value="Relaxin family peptide receptor 1"/>
    <property type="match status" value="1"/>
</dbReference>
<dbReference type="Gene3D" id="1.20.1070.10">
    <property type="entry name" value="Rhodopsin 7-helix transmembrane proteins"/>
    <property type="match status" value="1"/>
</dbReference>
<dbReference type="SUPFAM" id="SSF81321">
    <property type="entry name" value="Family A G protein-coupled receptor-like"/>
    <property type="match status" value="1"/>
</dbReference>
<evidence type="ECO:0000256" key="8">
    <source>
        <dbReference type="ARBA" id="ARBA00023180"/>
    </source>
</evidence>
<feature type="non-terminal residue" evidence="12">
    <location>
        <position position="1"/>
    </location>
</feature>
<dbReference type="GO" id="GO:0005886">
    <property type="term" value="C:plasma membrane"/>
    <property type="evidence" value="ECO:0007669"/>
    <property type="project" value="TreeGrafter"/>
</dbReference>
<evidence type="ECO:0000256" key="5">
    <source>
        <dbReference type="ARBA" id="ARBA00022737"/>
    </source>
</evidence>
<dbReference type="Pfam" id="PF00001">
    <property type="entry name" value="7tm_1"/>
    <property type="match status" value="1"/>
</dbReference>
<evidence type="ECO:0000256" key="1">
    <source>
        <dbReference type="ARBA" id="ARBA00004370"/>
    </source>
</evidence>
<keyword evidence="9" id="KW-0297">G-protein coupled receptor</keyword>
<reference evidence="12" key="1">
    <citation type="journal article" date="2023" name="Insect Mol. Biol.">
        <title>Genome sequencing provides insights into the evolution of gene families encoding plant cell wall-degrading enzymes in longhorned beetles.</title>
        <authorList>
            <person name="Shin N.R."/>
            <person name="Okamura Y."/>
            <person name="Kirsch R."/>
            <person name="Pauchet Y."/>
        </authorList>
    </citation>
    <scope>NUCLEOTIDE SEQUENCE</scope>
    <source>
        <strain evidence="12">RBIC_L_NR</strain>
    </source>
</reference>
<comment type="subcellular location">
    <subcellularLocation>
        <location evidence="1">Membrane</location>
    </subcellularLocation>
</comment>
<dbReference type="InterPro" id="IPR017452">
    <property type="entry name" value="GPCR_Rhodpsn_7TM"/>
</dbReference>
<protein>
    <recommendedName>
        <fullName evidence="11">G-protein coupled receptors family 1 profile domain-containing protein</fullName>
    </recommendedName>
</protein>
<evidence type="ECO:0000256" key="7">
    <source>
        <dbReference type="ARBA" id="ARBA00023136"/>
    </source>
</evidence>
<keyword evidence="9" id="KW-0807">Transducer</keyword>
<feature type="transmembrane region" description="Helical" evidence="10">
    <location>
        <begin position="91"/>
        <end position="112"/>
    </location>
</feature>
<comment type="caution">
    <text evidence="12">The sequence shown here is derived from an EMBL/GenBank/DDBJ whole genome shotgun (WGS) entry which is preliminary data.</text>
</comment>
<feature type="transmembrane region" description="Helical" evidence="10">
    <location>
        <begin position="124"/>
        <end position="146"/>
    </location>
</feature>
<feature type="domain" description="G-protein coupled receptors family 1 profile" evidence="11">
    <location>
        <begin position="74"/>
        <end position="329"/>
    </location>
</feature>
<feature type="transmembrane region" description="Helical" evidence="10">
    <location>
        <begin position="62"/>
        <end position="85"/>
    </location>
</feature>
<dbReference type="InterPro" id="IPR000276">
    <property type="entry name" value="GPCR_Rhodpsn"/>
</dbReference>
<keyword evidence="4 9" id="KW-0812">Transmembrane</keyword>
<feature type="transmembrane region" description="Helical" evidence="10">
    <location>
        <begin position="309"/>
        <end position="332"/>
    </location>
</feature>
<accession>A0AAV8XRQ6</accession>
<keyword evidence="7 10" id="KW-0472">Membrane</keyword>
<dbReference type="PROSITE" id="PS00237">
    <property type="entry name" value="G_PROTEIN_RECEP_F1_1"/>
    <property type="match status" value="1"/>
</dbReference>
<keyword evidence="13" id="KW-1185">Reference proteome</keyword>
<evidence type="ECO:0000313" key="12">
    <source>
        <dbReference type="EMBL" id="KAJ8941262.1"/>
    </source>
</evidence>
<dbReference type="PROSITE" id="PS50262">
    <property type="entry name" value="G_PROTEIN_RECEP_F1_2"/>
    <property type="match status" value="1"/>
</dbReference>
<evidence type="ECO:0000256" key="10">
    <source>
        <dbReference type="SAM" id="Phobius"/>
    </source>
</evidence>
<feature type="transmembrane region" description="Helical" evidence="10">
    <location>
        <begin position="278"/>
        <end position="303"/>
    </location>
</feature>
<proteinExistence type="inferred from homology"/>
<dbReference type="Proteomes" id="UP001162156">
    <property type="component" value="Unassembled WGS sequence"/>
</dbReference>
<keyword evidence="8" id="KW-0325">Glycoprotein</keyword>
<dbReference type="PANTHER" id="PTHR24372">
    <property type="entry name" value="GLYCOPROTEIN HORMONE RECEPTOR"/>
    <property type="match status" value="1"/>
</dbReference>
<dbReference type="PRINTS" id="PR01739">
    <property type="entry name" value="RELAXINR"/>
</dbReference>